<keyword evidence="7" id="KW-1185">Reference proteome</keyword>
<dbReference type="eggNOG" id="KOG2982">
    <property type="taxonomic scope" value="Eukaryota"/>
</dbReference>
<accession>A4RRG8</accession>
<evidence type="ECO:0000256" key="2">
    <source>
        <dbReference type="ARBA" id="ARBA00014223"/>
    </source>
</evidence>
<feature type="non-terminal residue" evidence="6">
    <location>
        <position position="1"/>
    </location>
</feature>
<evidence type="ECO:0000256" key="3">
    <source>
        <dbReference type="ARBA" id="ARBA00022490"/>
    </source>
</evidence>
<evidence type="ECO:0000256" key="5">
    <source>
        <dbReference type="ARBA" id="ARBA00022737"/>
    </source>
</evidence>
<evidence type="ECO:0000313" key="6">
    <source>
        <dbReference type="EMBL" id="ABO94190.1"/>
    </source>
</evidence>
<dbReference type="Gene3D" id="3.80.10.10">
    <property type="entry name" value="Ribonuclease Inhibitor"/>
    <property type="match status" value="3"/>
</dbReference>
<dbReference type="OrthoDB" id="5273213at2759"/>
<organism evidence="6 7">
    <name type="scientific">Ostreococcus lucimarinus (strain CCE9901)</name>
    <dbReference type="NCBI Taxonomy" id="436017"/>
    <lineage>
        <taxon>Eukaryota</taxon>
        <taxon>Viridiplantae</taxon>
        <taxon>Chlorophyta</taxon>
        <taxon>Mamiellophyceae</taxon>
        <taxon>Mamiellales</taxon>
        <taxon>Bathycoccaceae</taxon>
        <taxon>Ostreococcus</taxon>
    </lineage>
</organism>
<dbReference type="PANTHER" id="PTHR46545">
    <property type="entry name" value="LEUCINE-RICH REPEAT-CONTAINING PROTEIN 51"/>
    <property type="match status" value="1"/>
</dbReference>
<dbReference type="InterPro" id="IPR032675">
    <property type="entry name" value="LRR_dom_sf"/>
</dbReference>
<dbReference type="STRING" id="436017.A4RRG8"/>
<keyword evidence="5" id="KW-0677">Repeat</keyword>
<evidence type="ECO:0000313" key="7">
    <source>
        <dbReference type="Proteomes" id="UP000001568"/>
    </source>
</evidence>
<feature type="non-terminal residue" evidence="6">
    <location>
        <position position="230"/>
    </location>
</feature>
<dbReference type="Gramene" id="ABO94190">
    <property type="protein sequence ID" value="ABO94190"/>
    <property type="gene ID" value="OSTLU_5305"/>
</dbReference>
<dbReference type="KEGG" id="olu:OSTLU_5305"/>
<dbReference type="InterPro" id="IPR001611">
    <property type="entry name" value="Leu-rich_rpt"/>
</dbReference>
<keyword evidence="4" id="KW-0433">Leucine-rich repeat</keyword>
<dbReference type="HOGENOM" id="CLU_1207497_0_0_1"/>
<comment type="subcellular location">
    <subcellularLocation>
        <location evidence="1">Cytoplasm</location>
        <location evidence="1">Cytoskeleton</location>
        <location evidence="1">Cilium axoneme</location>
    </subcellularLocation>
</comment>
<keyword evidence="3" id="KW-0963">Cytoplasm</keyword>
<dbReference type="EMBL" id="CP000581">
    <property type="protein sequence ID" value="ABO94190.1"/>
    <property type="molecule type" value="Genomic_DNA"/>
</dbReference>
<dbReference type="AlphaFoldDB" id="A4RRG8"/>
<dbReference type="GO" id="GO:0005930">
    <property type="term" value="C:axoneme"/>
    <property type="evidence" value="ECO:0007669"/>
    <property type="project" value="UniProtKB-SubCell"/>
</dbReference>
<gene>
    <name evidence="6" type="ORF">OSTLU_5305</name>
</gene>
<dbReference type="RefSeq" id="XP_001415898.1">
    <property type="nucleotide sequence ID" value="XM_001415861.1"/>
</dbReference>
<dbReference type="GeneID" id="4999539"/>
<sequence>GSLLTSVEDVARIGEEFPTLEALDLSGIRLGDWTKASSMCARFEKLKVLVLNDSMVKWRDVRALSSLMPEIEELHLNGNNISSFAMDIDDGANVFPKLRKLSVDGNALSDWSEIEELGRQLPWLEKLHASQNALAEIRPSRAFSALKTLLLGDNALSAWSSVDALNAFPKLEDVRLSGNPFASASSSRHEIIARVDKLVALNGSTVSTAERKDSEIRYLRRVLQQLKEVS</sequence>
<proteinExistence type="predicted"/>
<dbReference type="Proteomes" id="UP000001568">
    <property type="component" value="Chromosome 1"/>
</dbReference>
<dbReference type="PROSITE" id="PS51450">
    <property type="entry name" value="LRR"/>
    <property type="match status" value="1"/>
</dbReference>
<evidence type="ECO:0000256" key="1">
    <source>
        <dbReference type="ARBA" id="ARBA00004430"/>
    </source>
</evidence>
<name>A4RRG8_OSTLU</name>
<reference evidence="6 7" key="1">
    <citation type="journal article" date="2007" name="Proc. Natl. Acad. Sci. U.S.A.">
        <title>The tiny eukaryote Ostreococcus provides genomic insights into the paradox of plankton speciation.</title>
        <authorList>
            <person name="Palenik B."/>
            <person name="Grimwood J."/>
            <person name="Aerts A."/>
            <person name="Rouze P."/>
            <person name="Salamov A."/>
            <person name="Putnam N."/>
            <person name="Dupont C."/>
            <person name="Jorgensen R."/>
            <person name="Derelle E."/>
            <person name="Rombauts S."/>
            <person name="Zhou K."/>
            <person name="Otillar R."/>
            <person name="Merchant S.S."/>
            <person name="Podell S."/>
            <person name="Gaasterland T."/>
            <person name="Napoli C."/>
            <person name="Gendler K."/>
            <person name="Manuell A."/>
            <person name="Tai V."/>
            <person name="Vallon O."/>
            <person name="Piganeau G."/>
            <person name="Jancek S."/>
            <person name="Heijde M."/>
            <person name="Jabbari K."/>
            <person name="Bowler C."/>
            <person name="Lohr M."/>
            <person name="Robbens S."/>
            <person name="Werner G."/>
            <person name="Dubchak I."/>
            <person name="Pazour G.J."/>
            <person name="Ren Q."/>
            <person name="Paulsen I."/>
            <person name="Delwiche C."/>
            <person name="Schmutz J."/>
            <person name="Rokhsar D."/>
            <person name="Van de Peer Y."/>
            <person name="Moreau H."/>
            <person name="Grigoriev I.V."/>
        </authorList>
    </citation>
    <scope>NUCLEOTIDE SEQUENCE [LARGE SCALE GENOMIC DNA]</scope>
    <source>
        <strain evidence="6 7">CCE9901</strain>
    </source>
</reference>
<dbReference type="SUPFAM" id="SSF52075">
    <property type="entry name" value="Outer arm dynein light chain 1"/>
    <property type="match status" value="1"/>
</dbReference>
<protein>
    <recommendedName>
        <fullName evidence="2">Leucine-rich repeat-containing protein 51</fullName>
    </recommendedName>
</protein>
<evidence type="ECO:0000256" key="4">
    <source>
        <dbReference type="ARBA" id="ARBA00022614"/>
    </source>
</evidence>
<dbReference type="PANTHER" id="PTHR46545:SF1">
    <property type="entry name" value="LEUCINE-RICH REPEAT-CONTAINING PROTEIN 51"/>
    <property type="match status" value="1"/>
</dbReference>